<proteinExistence type="predicted"/>
<dbReference type="STRING" id="1618550.UT39_C0012G0018"/>
<dbReference type="Proteomes" id="UP000034246">
    <property type="component" value="Unassembled WGS sequence"/>
</dbReference>
<evidence type="ECO:0000313" key="2">
    <source>
        <dbReference type="Proteomes" id="UP000034246"/>
    </source>
</evidence>
<dbReference type="AlphaFoldDB" id="A0A0G0NDU9"/>
<dbReference type="EMBL" id="LBWP01000012">
    <property type="protein sequence ID" value="KKR10996.1"/>
    <property type="molecule type" value="Genomic_DNA"/>
</dbReference>
<gene>
    <name evidence="1" type="ORF">UT39_C0012G0018</name>
</gene>
<organism evidence="1 2">
    <name type="scientific">Candidatus Woesebacteria bacterium GW2011_GWA1_39_21</name>
    <dbReference type="NCBI Taxonomy" id="1618550"/>
    <lineage>
        <taxon>Bacteria</taxon>
        <taxon>Candidatus Woeseibacteriota</taxon>
    </lineage>
</organism>
<evidence type="ECO:0000313" key="1">
    <source>
        <dbReference type="EMBL" id="KKR10996.1"/>
    </source>
</evidence>
<name>A0A0G0NDU9_9BACT</name>
<sequence length="123" mass="14537">MSKVFFDHLIEIDSLKVHIENIVNDNEEKVDLWNLVDEYINNKIIGAILSELNEEVHEEFISMFLERPYDLVIIDYLNERLETPVQDLIGVRMVNIVQELNDIFGIESHESHLKQSLMKKQKK</sequence>
<reference evidence="1 2" key="1">
    <citation type="journal article" date="2015" name="Nature">
        <title>rRNA introns, odd ribosomes, and small enigmatic genomes across a large radiation of phyla.</title>
        <authorList>
            <person name="Brown C.T."/>
            <person name="Hug L.A."/>
            <person name="Thomas B.C."/>
            <person name="Sharon I."/>
            <person name="Castelle C.J."/>
            <person name="Singh A."/>
            <person name="Wilkins M.J."/>
            <person name="Williams K.H."/>
            <person name="Banfield J.F."/>
        </authorList>
    </citation>
    <scope>NUCLEOTIDE SEQUENCE [LARGE SCALE GENOMIC DNA]</scope>
</reference>
<accession>A0A0G0NDU9</accession>
<protein>
    <submittedName>
        <fullName evidence="1">Uncharacterized protein</fullName>
    </submittedName>
</protein>
<comment type="caution">
    <text evidence="1">The sequence shown here is derived from an EMBL/GenBank/DDBJ whole genome shotgun (WGS) entry which is preliminary data.</text>
</comment>